<comment type="caution">
    <text evidence="3">The sequence shown here is derived from an EMBL/GenBank/DDBJ whole genome shotgun (WGS) entry which is preliminary data.</text>
</comment>
<feature type="chain" id="PRO_5041924152" evidence="2">
    <location>
        <begin position="22"/>
        <end position="259"/>
    </location>
</feature>
<evidence type="ECO:0000256" key="1">
    <source>
        <dbReference type="SAM" id="MobiDB-lite"/>
    </source>
</evidence>
<reference evidence="3" key="1">
    <citation type="submission" date="2023-07" db="EMBL/GenBank/DDBJ databases">
        <title>Black Yeasts Isolated from many extreme environments.</title>
        <authorList>
            <person name="Coleine C."/>
            <person name="Stajich J.E."/>
            <person name="Selbmann L."/>
        </authorList>
    </citation>
    <scope>NUCLEOTIDE SEQUENCE</scope>
    <source>
        <strain evidence="3">CCFEE 5485</strain>
    </source>
</reference>
<feature type="region of interest" description="Disordered" evidence="1">
    <location>
        <begin position="95"/>
        <end position="127"/>
    </location>
</feature>
<feature type="signal peptide" evidence="2">
    <location>
        <begin position="1"/>
        <end position="21"/>
    </location>
</feature>
<dbReference type="Proteomes" id="UP001274830">
    <property type="component" value="Unassembled WGS sequence"/>
</dbReference>
<keyword evidence="2" id="KW-0732">Signal</keyword>
<protein>
    <submittedName>
        <fullName evidence="3">Uncharacterized protein</fullName>
    </submittedName>
</protein>
<evidence type="ECO:0000256" key="2">
    <source>
        <dbReference type="SAM" id="SignalP"/>
    </source>
</evidence>
<name>A0AAE0TSI1_9PEZI</name>
<sequence>MKMAIRAGLVALPVLIDVTWALSGLTVAWKTDSSIFYAKSLADGNAEAFALYSGCQVFTSYGLPIANGTGEHCVTMALEWMLYAMAVIPEGDSDVATANSGPGNVRQDLSSTIRRRTNSSRSSGSDTRALALGLSTNGNHTTASFTNPKTHDVRDLVSIPQGQFFRFSGVQGLKVDATNWGMPQSGSYEGDIMRYASWLSKSLANSDRWQYLICANDGTMLQLVNGTIVVKATGFGSDLEPLEMLQCQDAIDHIGSIPT</sequence>
<evidence type="ECO:0000313" key="3">
    <source>
        <dbReference type="EMBL" id="KAK3670773.1"/>
    </source>
</evidence>
<dbReference type="EMBL" id="JAUTXT010000051">
    <property type="protein sequence ID" value="KAK3670773.1"/>
    <property type="molecule type" value="Genomic_DNA"/>
</dbReference>
<dbReference type="AlphaFoldDB" id="A0AAE0TSI1"/>
<accession>A0AAE0TSI1</accession>
<keyword evidence="4" id="KW-1185">Reference proteome</keyword>
<proteinExistence type="predicted"/>
<organism evidence="3 4">
    <name type="scientific">Recurvomyces mirabilis</name>
    <dbReference type="NCBI Taxonomy" id="574656"/>
    <lineage>
        <taxon>Eukaryota</taxon>
        <taxon>Fungi</taxon>
        <taxon>Dikarya</taxon>
        <taxon>Ascomycota</taxon>
        <taxon>Pezizomycotina</taxon>
        <taxon>Dothideomycetes</taxon>
        <taxon>Dothideomycetidae</taxon>
        <taxon>Mycosphaerellales</taxon>
        <taxon>Teratosphaeriaceae</taxon>
        <taxon>Recurvomyces</taxon>
    </lineage>
</organism>
<gene>
    <name evidence="3" type="ORF">LTR78_009345</name>
</gene>
<evidence type="ECO:0000313" key="4">
    <source>
        <dbReference type="Proteomes" id="UP001274830"/>
    </source>
</evidence>